<proteinExistence type="predicted"/>
<dbReference type="Proteomes" id="UP000886687">
    <property type="component" value="Unassembled WGS sequence"/>
</dbReference>
<evidence type="ECO:0000313" key="2">
    <source>
        <dbReference type="EMBL" id="MCG7940416.1"/>
    </source>
</evidence>
<dbReference type="Gene3D" id="1.20.120.30">
    <property type="entry name" value="Aspartate receptor, ligand-binding domain"/>
    <property type="match status" value="1"/>
</dbReference>
<organism evidence="2 3">
    <name type="scientific">Candidatus Thiodiazotropha lotti</name>
    <dbReference type="NCBI Taxonomy" id="2792787"/>
    <lineage>
        <taxon>Bacteria</taxon>
        <taxon>Pseudomonadati</taxon>
        <taxon>Pseudomonadota</taxon>
        <taxon>Gammaproteobacteria</taxon>
        <taxon>Chromatiales</taxon>
        <taxon>Sedimenticolaceae</taxon>
        <taxon>Candidatus Thiodiazotropha</taxon>
    </lineage>
</organism>
<dbReference type="EMBL" id="JAEPDI010000013">
    <property type="protein sequence ID" value="MCG7940416.1"/>
    <property type="molecule type" value="Genomic_DNA"/>
</dbReference>
<dbReference type="Pfam" id="PF13682">
    <property type="entry name" value="CZB"/>
    <property type="match status" value="1"/>
</dbReference>
<evidence type="ECO:0000259" key="1">
    <source>
        <dbReference type="Pfam" id="PF13682"/>
    </source>
</evidence>
<sequence>MIYKQKAYKSFHAGTDNDDARAVKVDHHSCRLGKWYYEGFGKESFGHLIAFRELEEPHSQVHNAGHKALELLSKDWEKDRTLLKNILENYRHMEDASDRVMDRIDAMITEKHS</sequence>
<comment type="caution">
    <text evidence="2">The sequence shown here is derived from an EMBL/GenBank/DDBJ whole genome shotgun (WGS) entry which is preliminary data.</text>
</comment>
<gene>
    <name evidence="2" type="ORF">JAZ04_16400</name>
</gene>
<name>A0A9E4K628_9GAMM</name>
<protein>
    <submittedName>
        <fullName evidence="2">CZB domain-containing protein</fullName>
    </submittedName>
</protein>
<dbReference type="AlphaFoldDB" id="A0A9E4K628"/>
<reference evidence="2" key="1">
    <citation type="journal article" date="2021" name="Proc. Natl. Acad. Sci. U.S.A.">
        <title>Global biogeography of chemosynthetic symbionts reveals both localized and globally distributed symbiont groups. .</title>
        <authorList>
            <person name="Osvatic J.T."/>
            <person name="Wilkins L.G.E."/>
            <person name="Leibrecht L."/>
            <person name="Leray M."/>
            <person name="Zauner S."/>
            <person name="Polzin J."/>
            <person name="Camacho Y."/>
            <person name="Gros O."/>
            <person name="van Gils J.A."/>
            <person name="Eisen J.A."/>
            <person name="Petersen J.M."/>
            <person name="Yuen B."/>
        </authorList>
    </citation>
    <scope>NUCLEOTIDE SEQUENCE</scope>
    <source>
        <strain evidence="2">MAGL173</strain>
    </source>
</reference>
<feature type="domain" description="Chemoreceptor zinc-binding" evidence="1">
    <location>
        <begin position="1"/>
        <end position="69"/>
    </location>
</feature>
<dbReference type="InterPro" id="IPR025991">
    <property type="entry name" value="Chemoreceptor_zinc-bind_dom"/>
</dbReference>
<accession>A0A9E4K628</accession>
<evidence type="ECO:0000313" key="3">
    <source>
        <dbReference type="Proteomes" id="UP000886687"/>
    </source>
</evidence>